<feature type="region of interest" description="Disordered" evidence="1">
    <location>
        <begin position="85"/>
        <end position="111"/>
    </location>
</feature>
<feature type="region of interest" description="Disordered" evidence="1">
    <location>
        <begin position="23"/>
        <end position="46"/>
    </location>
</feature>
<organism evidence="2">
    <name type="scientific">Anopheles atroparvus</name>
    <name type="common">European mosquito</name>
    <dbReference type="NCBI Taxonomy" id="41427"/>
    <lineage>
        <taxon>Eukaryota</taxon>
        <taxon>Metazoa</taxon>
        <taxon>Ecdysozoa</taxon>
        <taxon>Arthropoda</taxon>
        <taxon>Hexapoda</taxon>
        <taxon>Insecta</taxon>
        <taxon>Pterygota</taxon>
        <taxon>Neoptera</taxon>
        <taxon>Endopterygota</taxon>
        <taxon>Diptera</taxon>
        <taxon>Nematocera</taxon>
        <taxon>Culicoidea</taxon>
        <taxon>Culicidae</taxon>
        <taxon>Anophelinae</taxon>
        <taxon>Anopheles</taxon>
    </lineage>
</organism>
<protein>
    <submittedName>
        <fullName evidence="2">Uncharacterized protein</fullName>
    </submittedName>
</protein>
<sequence length="121" mass="13538">MGLQLLGNTAMNCVDMDLTLPAAPSDDNKGHLEIASSTANGNRPEAAEEALLPPVLATIEQRNRNQQHQQHQLLSYYPVAAHERRSCQRQHLTRQHNYQKNRSRLSTSSPSSYRSVAAMVF</sequence>
<dbReference type="EnsemblMetazoa" id="AATE020967-RA">
    <property type="protein sequence ID" value="AATE020967-PA.1"/>
    <property type="gene ID" value="AATE020967"/>
</dbReference>
<accession>A0A182JMQ9</accession>
<feature type="compositionally biased region" description="Basic residues" evidence="1">
    <location>
        <begin position="87"/>
        <end position="103"/>
    </location>
</feature>
<dbReference type="AlphaFoldDB" id="A0A182JMQ9"/>
<dbReference type="VEuPathDB" id="VectorBase:AATE020967"/>
<proteinExistence type="predicted"/>
<evidence type="ECO:0000256" key="1">
    <source>
        <dbReference type="SAM" id="MobiDB-lite"/>
    </source>
</evidence>
<name>A0A182JMQ9_ANOAO</name>
<reference evidence="2" key="1">
    <citation type="submission" date="2022-08" db="UniProtKB">
        <authorList>
            <consortium name="EnsemblMetazoa"/>
        </authorList>
    </citation>
    <scope>IDENTIFICATION</scope>
    <source>
        <strain evidence="2">EBRO</strain>
    </source>
</reference>
<evidence type="ECO:0000313" key="2">
    <source>
        <dbReference type="EnsemblMetazoa" id="AATE020967-PA.1"/>
    </source>
</evidence>